<gene>
    <name evidence="5" type="ORF">B7P43_G11412</name>
</gene>
<reference evidence="5 6" key="1">
    <citation type="submission" date="2017-12" db="EMBL/GenBank/DDBJ databases">
        <title>Hemimetabolous genomes reveal molecular basis of termite eusociality.</title>
        <authorList>
            <person name="Harrison M.C."/>
            <person name="Jongepier E."/>
            <person name="Robertson H.M."/>
            <person name="Arning N."/>
            <person name="Bitard-Feildel T."/>
            <person name="Chao H."/>
            <person name="Childers C.P."/>
            <person name="Dinh H."/>
            <person name="Doddapaneni H."/>
            <person name="Dugan S."/>
            <person name="Gowin J."/>
            <person name="Greiner C."/>
            <person name="Han Y."/>
            <person name="Hu H."/>
            <person name="Hughes D.S.T."/>
            <person name="Huylmans A.-K."/>
            <person name="Kemena C."/>
            <person name="Kremer L.P.M."/>
            <person name="Lee S.L."/>
            <person name="Lopez-Ezquerra A."/>
            <person name="Mallet L."/>
            <person name="Monroy-Kuhn J.M."/>
            <person name="Moser A."/>
            <person name="Murali S.C."/>
            <person name="Muzny D.M."/>
            <person name="Otani S."/>
            <person name="Piulachs M.-D."/>
            <person name="Poelchau M."/>
            <person name="Qu J."/>
            <person name="Schaub F."/>
            <person name="Wada-Katsumata A."/>
            <person name="Worley K.C."/>
            <person name="Xie Q."/>
            <person name="Ylla G."/>
            <person name="Poulsen M."/>
            <person name="Gibbs R.A."/>
            <person name="Schal C."/>
            <person name="Richards S."/>
            <person name="Belles X."/>
            <person name="Korb J."/>
            <person name="Bornberg-Bauer E."/>
        </authorList>
    </citation>
    <scope>NUCLEOTIDE SEQUENCE [LARGE SCALE GENOMIC DNA]</scope>
    <source>
        <tissue evidence="5">Whole body</tissue>
    </source>
</reference>
<dbReference type="EMBL" id="NEVH01000259">
    <property type="protein sequence ID" value="PNF43767.1"/>
    <property type="molecule type" value="Genomic_DNA"/>
</dbReference>
<feature type="domain" description="BESS" evidence="4">
    <location>
        <begin position="177"/>
        <end position="216"/>
    </location>
</feature>
<dbReference type="STRING" id="105785.A0A2J7RSG4"/>
<evidence type="ECO:0000313" key="5">
    <source>
        <dbReference type="EMBL" id="PNF43767.1"/>
    </source>
</evidence>
<proteinExistence type="predicted"/>
<name>A0A2J7RSG4_9NEOP</name>
<dbReference type="Proteomes" id="UP000235965">
    <property type="component" value="Unassembled WGS sequence"/>
</dbReference>
<feature type="region of interest" description="Disordered" evidence="2">
    <location>
        <begin position="233"/>
        <end position="266"/>
    </location>
</feature>
<evidence type="ECO:0008006" key="7">
    <source>
        <dbReference type="Google" id="ProtNLM"/>
    </source>
</evidence>
<evidence type="ECO:0000259" key="4">
    <source>
        <dbReference type="PROSITE" id="PS51031"/>
    </source>
</evidence>
<dbReference type="InterPro" id="IPR006578">
    <property type="entry name" value="MADF-dom"/>
</dbReference>
<dbReference type="PROSITE" id="PS51029">
    <property type="entry name" value="MADF"/>
    <property type="match status" value="1"/>
</dbReference>
<dbReference type="PANTHER" id="PTHR12243:SF69">
    <property type="entry name" value="SI:CH73-59F11.3"/>
    <property type="match status" value="1"/>
</dbReference>
<protein>
    <recommendedName>
        <fullName evidence="7">MADF domain-containing protein</fullName>
    </recommendedName>
</protein>
<feature type="domain" description="MADF" evidence="3">
    <location>
        <begin position="5"/>
        <end position="96"/>
    </location>
</feature>
<feature type="region of interest" description="Disordered" evidence="2">
    <location>
        <begin position="61"/>
        <end position="81"/>
    </location>
</feature>
<feature type="compositionally biased region" description="Polar residues" evidence="2">
    <location>
        <begin position="129"/>
        <end position="143"/>
    </location>
</feature>
<evidence type="ECO:0000313" key="6">
    <source>
        <dbReference type="Proteomes" id="UP000235965"/>
    </source>
</evidence>
<dbReference type="InterPro" id="IPR039353">
    <property type="entry name" value="TF_Adf1"/>
</dbReference>
<keyword evidence="6" id="KW-1185">Reference proteome</keyword>
<dbReference type="Pfam" id="PF02944">
    <property type="entry name" value="BESS"/>
    <property type="match status" value="1"/>
</dbReference>
<keyword evidence="1" id="KW-0539">Nucleus</keyword>
<organism evidence="5 6">
    <name type="scientific">Cryptotermes secundus</name>
    <dbReference type="NCBI Taxonomy" id="105785"/>
    <lineage>
        <taxon>Eukaryota</taxon>
        <taxon>Metazoa</taxon>
        <taxon>Ecdysozoa</taxon>
        <taxon>Arthropoda</taxon>
        <taxon>Hexapoda</taxon>
        <taxon>Insecta</taxon>
        <taxon>Pterygota</taxon>
        <taxon>Neoptera</taxon>
        <taxon>Polyneoptera</taxon>
        <taxon>Dictyoptera</taxon>
        <taxon>Blattodea</taxon>
        <taxon>Blattoidea</taxon>
        <taxon>Termitoidae</taxon>
        <taxon>Kalotermitidae</taxon>
        <taxon>Cryptotermitinae</taxon>
        <taxon>Cryptotermes</taxon>
    </lineage>
</organism>
<evidence type="ECO:0000256" key="2">
    <source>
        <dbReference type="SAM" id="MobiDB-lite"/>
    </source>
</evidence>
<dbReference type="PROSITE" id="PS51031">
    <property type="entry name" value="BESS"/>
    <property type="match status" value="1"/>
</dbReference>
<evidence type="ECO:0000259" key="3">
    <source>
        <dbReference type="PROSITE" id="PS51029"/>
    </source>
</evidence>
<feature type="compositionally biased region" description="Polar residues" evidence="2">
    <location>
        <begin position="233"/>
        <end position="257"/>
    </location>
</feature>
<dbReference type="GO" id="GO:0005634">
    <property type="term" value="C:nucleus"/>
    <property type="evidence" value="ECO:0007669"/>
    <property type="project" value="UniProtKB-SubCell"/>
</dbReference>
<accession>A0A2J7RSG4</accession>
<dbReference type="SMART" id="SM00595">
    <property type="entry name" value="MADF"/>
    <property type="match status" value="1"/>
</dbReference>
<dbReference type="AlphaFoldDB" id="A0A2J7RSG4"/>
<evidence type="ECO:0000256" key="1">
    <source>
        <dbReference type="PROSITE-ProRule" id="PRU00371"/>
    </source>
</evidence>
<comment type="caution">
    <text evidence="5">The sequence shown here is derived from an EMBL/GenBank/DDBJ whole genome shotgun (WGS) entry which is preliminary data.</text>
</comment>
<feature type="compositionally biased region" description="Polar residues" evidence="2">
    <location>
        <begin position="70"/>
        <end position="81"/>
    </location>
</feature>
<comment type="subcellular location">
    <subcellularLocation>
        <location evidence="1">Nucleus</location>
    </subcellularLocation>
</comment>
<dbReference type="PANTHER" id="PTHR12243">
    <property type="entry name" value="MADF DOMAIN TRANSCRIPTION FACTOR"/>
    <property type="match status" value="1"/>
</dbReference>
<dbReference type="GO" id="GO:0003677">
    <property type="term" value="F:DNA binding"/>
    <property type="evidence" value="ECO:0007669"/>
    <property type="project" value="InterPro"/>
</dbReference>
<dbReference type="Pfam" id="PF10545">
    <property type="entry name" value="MADF_DNA_bdg"/>
    <property type="match status" value="1"/>
</dbReference>
<dbReference type="InParanoid" id="A0A2J7RSG4"/>
<dbReference type="OrthoDB" id="6629542at2759"/>
<dbReference type="GO" id="GO:0006357">
    <property type="term" value="P:regulation of transcription by RNA polymerase II"/>
    <property type="evidence" value="ECO:0007669"/>
    <property type="project" value="TreeGrafter"/>
</dbReference>
<sequence>MDVEHLILLVRDRREIYDPQEAKHRDRNFISSLWKEKAEELATDDATVKNKWQILRSNYMREKRKLKSPPSGSGAQSSKTTWPFMESMNFLDQTLKARETSGNVPSDILLRDDNDEQIIDEEQPEASREVQSQAGFNNQTPVSTKRGGKKRTREASDVDEMYLEHLNKIAKRAEDDNDPDLMFLRSLLPSIKQLSPLKNLEFKEEVISLLKQKLHFNQNYPYHTGMLSASSVSNPYSPGTNSYPSAPTPTPTFTQDHNPPINDVTF</sequence>
<dbReference type="GO" id="GO:0005667">
    <property type="term" value="C:transcription regulator complex"/>
    <property type="evidence" value="ECO:0007669"/>
    <property type="project" value="TreeGrafter"/>
</dbReference>
<dbReference type="InterPro" id="IPR004210">
    <property type="entry name" value="BESS_motif"/>
</dbReference>
<feature type="region of interest" description="Disordered" evidence="2">
    <location>
        <begin position="123"/>
        <end position="155"/>
    </location>
</feature>